<evidence type="ECO:0000256" key="2">
    <source>
        <dbReference type="SAM" id="SignalP"/>
    </source>
</evidence>
<dbReference type="RefSeq" id="WP_077813342.1">
    <property type="nucleotide sequence ID" value="NZ_CP014692.1"/>
</dbReference>
<accession>A0A1U9KHT2</accession>
<gene>
    <name evidence="3" type="ORF">A0U92_11385</name>
</gene>
<evidence type="ECO:0000313" key="3">
    <source>
        <dbReference type="EMBL" id="AQS85289.1"/>
    </source>
</evidence>
<dbReference type="EMBL" id="CP014692">
    <property type="protein sequence ID" value="AQS85289.1"/>
    <property type="molecule type" value="Genomic_DNA"/>
</dbReference>
<feature type="region of interest" description="Disordered" evidence="1">
    <location>
        <begin position="25"/>
        <end position="48"/>
    </location>
</feature>
<keyword evidence="4" id="KW-1185">Reference proteome</keyword>
<dbReference type="KEGG" id="aace:A0U92_11385"/>
<dbReference type="Proteomes" id="UP000188937">
    <property type="component" value="Chromosome"/>
</dbReference>
<feature type="compositionally biased region" description="Polar residues" evidence="1">
    <location>
        <begin position="37"/>
        <end position="48"/>
    </location>
</feature>
<name>A0A1U9KHT2_ACEAC</name>
<reference evidence="3 4" key="1">
    <citation type="submission" date="2016-03" db="EMBL/GenBank/DDBJ databases">
        <title>Acetic acid bacteria sequencing.</title>
        <authorList>
            <person name="Brandt J."/>
            <person name="Jakob F."/>
            <person name="Vogel R.F."/>
        </authorList>
    </citation>
    <scope>NUCLEOTIDE SEQUENCE [LARGE SCALE GENOMIC DNA]</scope>
    <source>
        <strain evidence="3 4">TMW2.1153</strain>
    </source>
</reference>
<dbReference type="AlphaFoldDB" id="A0A1U9KHT2"/>
<dbReference type="OrthoDB" id="7282294at2"/>
<feature type="chain" id="PRO_5012007496" evidence="2">
    <location>
        <begin position="21"/>
        <end position="100"/>
    </location>
</feature>
<evidence type="ECO:0000256" key="1">
    <source>
        <dbReference type="SAM" id="MobiDB-lite"/>
    </source>
</evidence>
<keyword evidence="2" id="KW-0732">Signal</keyword>
<protein>
    <submittedName>
        <fullName evidence="3">Uncharacterized protein</fullName>
    </submittedName>
</protein>
<proteinExistence type="predicted"/>
<sequence>MKHYIAALCVMTCMTGAAFADSQVAQSNRPRHAAQHAVNNDGPSQKVTQASDTQSCVKVWVNQQTHVYHMPGSFWYGATPNGHYMCMQQAVAGGNIRAFF</sequence>
<evidence type="ECO:0000313" key="4">
    <source>
        <dbReference type="Proteomes" id="UP000188937"/>
    </source>
</evidence>
<organism evidence="3 4">
    <name type="scientific">Acetobacter aceti</name>
    <dbReference type="NCBI Taxonomy" id="435"/>
    <lineage>
        <taxon>Bacteria</taxon>
        <taxon>Pseudomonadati</taxon>
        <taxon>Pseudomonadota</taxon>
        <taxon>Alphaproteobacteria</taxon>
        <taxon>Acetobacterales</taxon>
        <taxon>Acetobacteraceae</taxon>
        <taxon>Acetobacter</taxon>
        <taxon>Acetobacter subgen. Acetobacter</taxon>
    </lineage>
</organism>
<feature type="signal peptide" evidence="2">
    <location>
        <begin position="1"/>
        <end position="20"/>
    </location>
</feature>